<dbReference type="PRINTS" id="PR00237">
    <property type="entry name" value="GPCRRHODOPSN"/>
</dbReference>
<evidence type="ECO:0000256" key="8">
    <source>
        <dbReference type="ARBA" id="ARBA00023224"/>
    </source>
</evidence>
<dbReference type="OMA" id="GRIFYIC"/>
<evidence type="ECO:0000256" key="9">
    <source>
        <dbReference type="RuleBase" id="RU000688"/>
    </source>
</evidence>
<dbReference type="InterPro" id="IPR000276">
    <property type="entry name" value="GPCR_Rhodpsn"/>
</dbReference>
<dbReference type="Gene3D" id="1.20.1070.10">
    <property type="entry name" value="Rhodopsin 7-helix transmembrane proteins"/>
    <property type="match status" value="1"/>
</dbReference>
<keyword evidence="7 9" id="KW-0675">Receptor</keyword>
<dbReference type="GO" id="GO:0004930">
    <property type="term" value="F:G protein-coupled receptor activity"/>
    <property type="evidence" value="ECO:0007669"/>
    <property type="project" value="UniProtKB-KW"/>
</dbReference>
<evidence type="ECO:0000256" key="1">
    <source>
        <dbReference type="ARBA" id="ARBA00004651"/>
    </source>
</evidence>
<dbReference type="SUPFAM" id="SSF81321">
    <property type="entry name" value="Family A G protein-coupled receptor-like"/>
    <property type="match status" value="1"/>
</dbReference>
<dbReference type="Proteomes" id="UP000887567">
    <property type="component" value="Unplaced"/>
</dbReference>
<evidence type="ECO:0000256" key="10">
    <source>
        <dbReference type="SAM" id="Phobius"/>
    </source>
</evidence>
<dbReference type="KEGG" id="epa:110248119"/>
<evidence type="ECO:0000256" key="7">
    <source>
        <dbReference type="ARBA" id="ARBA00023170"/>
    </source>
</evidence>
<feature type="transmembrane region" description="Helical" evidence="10">
    <location>
        <begin position="246"/>
        <end position="264"/>
    </location>
</feature>
<feature type="transmembrane region" description="Helical" evidence="10">
    <location>
        <begin position="175"/>
        <end position="194"/>
    </location>
</feature>
<dbReference type="GO" id="GO:0005886">
    <property type="term" value="C:plasma membrane"/>
    <property type="evidence" value="ECO:0007669"/>
    <property type="project" value="UniProtKB-SubCell"/>
</dbReference>
<reference evidence="12" key="1">
    <citation type="submission" date="2022-11" db="UniProtKB">
        <authorList>
            <consortium name="EnsemblMetazoa"/>
        </authorList>
    </citation>
    <scope>IDENTIFICATION</scope>
</reference>
<dbReference type="PANTHER" id="PTHR24249">
    <property type="entry name" value="HISTAMINE RECEPTOR-RELATED G-PROTEIN COUPLED RECEPTOR"/>
    <property type="match status" value="1"/>
</dbReference>
<dbReference type="InterPro" id="IPR017452">
    <property type="entry name" value="GPCR_Rhodpsn_7TM"/>
</dbReference>
<comment type="subcellular location">
    <subcellularLocation>
        <location evidence="1">Cell membrane</location>
        <topology evidence="1">Multi-pass membrane protein</topology>
    </subcellularLocation>
</comment>
<dbReference type="AlphaFoldDB" id="A0A913XV20"/>
<feature type="domain" description="G-protein coupled receptors family 1 profile" evidence="11">
    <location>
        <begin position="36"/>
        <end position="298"/>
    </location>
</feature>
<accession>A0A913XV20</accession>
<dbReference type="RefSeq" id="XP_020910277.1">
    <property type="nucleotide sequence ID" value="XM_021054618.2"/>
</dbReference>
<dbReference type="PROSITE" id="PS00237">
    <property type="entry name" value="G_PROTEIN_RECEP_F1_1"/>
    <property type="match status" value="1"/>
</dbReference>
<keyword evidence="4 10" id="KW-1133">Transmembrane helix</keyword>
<feature type="transmembrane region" description="Helical" evidence="10">
    <location>
        <begin position="284"/>
        <end position="301"/>
    </location>
</feature>
<dbReference type="SMART" id="SM01381">
    <property type="entry name" value="7TM_GPCR_Srsx"/>
    <property type="match status" value="1"/>
</dbReference>
<dbReference type="PROSITE" id="PS50262">
    <property type="entry name" value="G_PROTEIN_RECEP_F1_2"/>
    <property type="match status" value="1"/>
</dbReference>
<evidence type="ECO:0000259" key="11">
    <source>
        <dbReference type="PROSITE" id="PS50262"/>
    </source>
</evidence>
<dbReference type="Pfam" id="PF00001">
    <property type="entry name" value="7tm_1"/>
    <property type="match status" value="1"/>
</dbReference>
<dbReference type="RefSeq" id="XP_028517685.1">
    <property type="nucleotide sequence ID" value="XM_028661884.1"/>
</dbReference>
<protein>
    <recommendedName>
        <fullName evidence="11">G-protein coupled receptors family 1 profile domain-containing protein</fullName>
    </recommendedName>
</protein>
<evidence type="ECO:0000256" key="5">
    <source>
        <dbReference type="ARBA" id="ARBA00023040"/>
    </source>
</evidence>
<keyword evidence="13" id="KW-1185">Reference proteome</keyword>
<comment type="similarity">
    <text evidence="9">Belongs to the G-protein coupled receptor 1 family.</text>
</comment>
<feature type="transmembrane region" description="Helical" evidence="10">
    <location>
        <begin position="131"/>
        <end position="155"/>
    </location>
</feature>
<dbReference type="InterPro" id="IPR050569">
    <property type="entry name" value="TAAR"/>
</dbReference>
<evidence type="ECO:0000256" key="3">
    <source>
        <dbReference type="ARBA" id="ARBA00022692"/>
    </source>
</evidence>
<feature type="transmembrane region" description="Helical" evidence="10">
    <location>
        <begin position="91"/>
        <end position="110"/>
    </location>
</feature>
<feature type="transmembrane region" description="Helical" evidence="10">
    <location>
        <begin position="57"/>
        <end position="79"/>
    </location>
</feature>
<sequence length="318" mass="36802">MNNTSVHAIKRNVVLQKHELWYWILSIHLSFLSVAGNSAVIYIIWSTAKLQTKQNAFIISLAVADLCVGLFITPTGLICTYFERCEIQLQVVFYNFLLLASMTSLIIMTLDRYIAVIYPMKYNVLVTKVTTALLIALAWIFAFFISFIRLAWLYADLDALKRNDRVYRLVTNLTMGLLPCLIVLFAFAKIFLAVRGQYSRQESQRMQVAFNHSTATCTSVLEQESPRVNHRKNNTHKHRKNSSVRVLGGIVILFVFCYSFNLAISFCEDYDLCKVSDNFRDVSMIFIYINSSVNFIVYAFLKREFHQTLNLRFRSLRL</sequence>
<evidence type="ECO:0000256" key="4">
    <source>
        <dbReference type="ARBA" id="ARBA00022989"/>
    </source>
</evidence>
<keyword evidence="5 9" id="KW-0297">G-protein coupled receptor</keyword>
<dbReference type="CDD" id="cd00637">
    <property type="entry name" value="7tm_classA_rhodopsin-like"/>
    <property type="match status" value="1"/>
</dbReference>
<evidence type="ECO:0000256" key="6">
    <source>
        <dbReference type="ARBA" id="ARBA00023136"/>
    </source>
</evidence>
<name>A0A913XV20_EXADI</name>
<evidence type="ECO:0000256" key="2">
    <source>
        <dbReference type="ARBA" id="ARBA00022475"/>
    </source>
</evidence>
<keyword evidence="8 9" id="KW-0807">Transducer</keyword>
<dbReference type="PANTHER" id="PTHR24249:SF372">
    <property type="entry name" value="G-PROTEIN COUPLED RECEPTORS FAMILY 1 PROFILE DOMAIN-CONTAINING PROTEIN"/>
    <property type="match status" value="1"/>
</dbReference>
<dbReference type="EnsemblMetazoa" id="XM_028661884.1">
    <property type="protein sequence ID" value="XP_028517685.1"/>
    <property type="gene ID" value="LOC110248119"/>
</dbReference>
<feature type="transmembrane region" description="Helical" evidence="10">
    <location>
        <begin position="20"/>
        <end position="45"/>
    </location>
</feature>
<dbReference type="EnsemblMetazoa" id="XM_021054618.2">
    <property type="protein sequence ID" value="XP_020910277.1"/>
    <property type="gene ID" value="LOC110248119"/>
</dbReference>
<keyword evidence="3 9" id="KW-0812">Transmembrane</keyword>
<organism evidence="12 13">
    <name type="scientific">Exaiptasia diaphana</name>
    <name type="common">Tropical sea anemone</name>
    <name type="synonym">Aiptasia pulchella</name>
    <dbReference type="NCBI Taxonomy" id="2652724"/>
    <lineage>
        <taxon>Eukaryota</taxon>
        <taxon>Metazoa</taxon>
        <taxon>Cnidaria</taxon>
        <taxon>Anthozoa</taxon>
        <taxon>Hexacorallia</taxon>
        <taxon>Actiniaria</taxon>
        <taxon>Aiptasiidae</taxon>
        <taxon>Exaiptasia</taxon>
    </lineage>
</organism>
<keyword evidence="2" id="KW-1003">Cell membrane</keyword>
<keyword evidence="6 10" id="KW-0472">Membrane</keyword>
<dbReference type="GeneID" id="110248119"/>
<dbReference type="OrthoDB" id="9445642at2759"/>
<evidence type="ECO:0000313" key="13">
    <source>
        <dbReference type="Proteomes" id="UP000887567"/>
    </source>
</evidence>
<proteinExistence type="inferred from homology"/>
<evidence type="ECO:0000313" key="12">
    <source>
        <dbReference type="EnsemblMetazoa" id="XP_020910277.1"/>
    </source>
</evidence>